<evidence type="ECO:0000313" key="3">
    <source>
        <dbReference type="EMBL" id="KIT16999.1"/>
    </source>
</evidence>
<dbReference type="EMBL" id="JYFE01000023">
    <property type="protein sequence ID" value="KIT16999.1"/>
    <property type="molecule type" value="Genomic_DNA"/>
</dbReference>
<proteinExistence type="inferred from homology"/>
<dbReference type="PANTHER" id="PTHR10625">
    <property type="entry name" value="HISTONE DEACETYLASE HDAC1-RELATED"/>
    <property type="match status" value="1"/>
</dbReference>
<dbReference type="SUPFAM" id="SSF52768">
    <property type="entry name" value="Arginase/deacetylase"/>
    <property type="match status" value="1"/>
</dbReference>
<dbReference type="Proteomes" id="UP000032232">
    <property type="component" value="Unassembled WGS sequence"/>
</dbReference>
<dbReference type="InterPro" id="IPR037138">
    <property type="entry name" value="His_deacetylse_dom_sf"/>
</dbReference>
<evidence type="ECO:0000256" key="1">
    <source>
        <dbReference type="ARBA" id="ARBA00005947"/>
    </source>
</evidence>
<organism evidence="3 4">
    <name type="scientific">Jannaschia aquimarina</name>
    <dbReference type="NCBI Taxonomy" id="935700"/>
    <lineage>
        <taxon>Bacteria</taxon>
        <taxon>Pseudomonadati</taxon>
        <taxon>Pseudomonadota</taxon>
        <taxon>Alphaproteobacteria</taxon>
        <taxon>Rhodobacterales</taxon>
        <taxon>Roseobacteraceae</taxon>
        <taxon>Jannaschia</taxon>
    </lineage>
</organism>
<dbReference type="Pfam" id="PF00850">
    <property type="entry name" value="Hist_deacetyl"/>
    <property type="match status" value="1"/>
</dbReference>
<dbReference type="PATRIC" id="fig|935700.4.peg.1235"/>
<name>A0A0D1EH51_9RHOB</name>
<dbReference type="Gene3D" id="3.40.800.20">
    <property type="entry name" value="Histone deacetylase domain"/>
    <property type="match status" value="1"/>
</dbReference>
<dbReference type="AlphaFoldDB" id="A0A0D1EH51"/>
<sequence>MTILFSHDAAARHVTPPGHPEQVARYGAVIDALSDLTLDRRIPERAAAEQVLRCHPQSYLDELEATVPATGTVQLDPDTHMSPGSLDAAWLAAGAACQAVDAVADGGRAFVAMRPPGHHAETAKPMGFCLLGTVGIAAKHALQTYSRIAVVDFDVHHGNGTQDLLWDEETALFVSTHQSPLWPGSGDPSETGAHGQIMNRTLEPFSDGHAFRKVMERDVLPALDAWRPELVLVSAGFDAHADDPLAQLQWSEDDFSWVTERLCELADTHAGGRVVSCLEGGYDLPALGRSARAHVTALGE</sequence>
<dbReference type="GO" id="GO:0004407">
    <property type="term" value="F:histone deacetylase activity"/>
    <property type="evidence" value="ECO:0007669"/>
    <property type="project" value="TreeGrafter"/>
</dbReference>
<dbReference type="CDD" id="cd11599">
    <property type="entry name" value="HDAC_classII_2"/>
    <property type="match status" value="1"/>
</dbReference>
<dbReference type="STRING" id="935700.jaqu_11890"/>
<evidence type="ECO:0000313" key="4">
    <source>
        <dbReference type="Proteomes" id="UP000032232"/>
    </source>
</evidence>
<dbReference type="EC" id="3.5.1.-" evidence="3"/>
<dbReference type="RefSeq" id="WP_043918035.1">
    <property type="nucleotide sequence ID" value="NZ_FZPF01000002.1"/>
</dbReference>
<reference evidence="3 4" key="1">
    <citation type="submission" date="2015-02" db="EMBL/GenBank/DDBJ databases">
        <title>Genome Sequence of Jannaschia aquimarina DSM28248, a member of the Roseobacter clade.</title>
        <authorList>
            <person name="Voget S."/>
            <person name="Daniel R."/>
        </authorList>
    </citation>
    <scope>NUCLEOTIDE SEQUENCE [LARGE SCALE GENOMIC DNA]</scope>
    <source>
        <strain evidence="3 4">GSW-M26</strain>
    </source>
</reference>
<dbReference type="GO" id="GO:0040029">
    <property type="term" value="P:epigenetic regulation of gene expression"/>
    <property type="evidence" value="ECO:0007669"/>
    <property type="project" value="TreeGrafter"/>
</dbReference>
<comment type="caution">
    <text evidence="3">The sequence shown here is derived from an EMBL/GenBank/DDBJ whole genome shotgun (WGS) entry which is preliminary data.</text>
</comment>
<dbReference type="OrthoDB" id="9808367at2"/>
<keyword evidence="3" id="KW-0378">Hydrolase</keyword>
<protein>
    <submittedName>
        <fullName evidence="3">HdaH protein</fullName>
        <ecNumber evidence="3">3.5.1.-</ecNumber>
    </submittedName>
</protein>
<comment type="similarity">
    <text evidence="1">Belongs to the histone deacetylase family.</text>
</comment>
<feature type="domain" description="Histone deacetylase" evidence="2">
    <location>
        <begin position="19"/>
        <end position="298"/>
    </location>
</feature>
<dbReference type="InterPro" id="IPR023801">
    <property type="entry name" value="His_deacetylse_dom"/>
</dbReference>
<dbReference type="InterPro" id="IPR000286">
    <property type="entry name" value="HDACs"/>
</dbReference>
<gene>
    <name evidence="3" type="primary">hdaH</name>
    <name evidence="3" type="ORF">jaqu_11890</name>
</gene>
<evidence type="ECO:0000259" key="2">
    <source>
        <dbReference type="Pfam" id="PF00850"/>
    </source>
</evidence>
<dbReference type="PANTHER" id="PTHR10625:SF10">
    <property type="entry name" value="HISTONE DEACETYLASE HDAC1"/>
    <property type="match status" value="1"/>
</dbReference>
<dbReference type="InterPro" id="IPR023696">
    <property type="entry name" value="Ureohydrolase_dom_sf"/>
</dbReference>
<dbReference type="GO" id="GO:0016787">
    <property type="term" value="F:hydrolase activity"/>
    <property type="evidence" value="ECO:0007669"/>
    <property type="project" value="UniProtKB-KW"/>
</dbReference>
<dbReference type="PRINTS" id="PR01270">
    <property type="entry name" value="HDASUPER"/>
</dbReference>
<accession>A0A0D1EH51</accession>
<keyword evidence="4" id="KW-1185">Reference proteome</keyword>